<dbReference type="KEGG" id="mcha:111022178"/>
<feature type="transmembrane region" description="Helical" evidence="6">
    <location>
        <begin position="419"/>
        <end position="436"/>
    </location>
</feature>
<feature type="transmembrane region" description="Helical" evidence="6">
    <location>
        <begin position="310"/>
        <end position="327"/>
    </location>
</feature>
<keyword evidence="5 6" id="KW-0472">Membrane</keyword>
<dbReference type="GO" id="GO:0016020">
    <property type="term" value="C:membrane"/>
    <property type="evidence" value="ECO:0007669"/>
    <property type="project" value="UniProtKB-SubCell"/>
</dbReference>
<evidence type="ECO:0000259" key="7">
    <source>
        <dbReference type="Pfam" id="PF01694"/>
    </source>
</evidence>
<dbReference type="GO" id="GO:0004252">
    <property type="term" value="F:serine-type endopeptidase activity"/>
    <property type="evidence" value="ECO:0007669"/>
    <property type="project" value="InterPro"/>
</dbReference>
<dbReference type="FunFam" id="1.20.1540.10:FF:000017">
    <property type="entry name" value="RHOMBOID-like protein 9, chloroplastic"/>
    <property type="match status" value="1"/>
</dbReference>
<accession>A0A6J1DLA4</accession>
<dbReference type="Proteomes" id="UP000504603">
    <property type="component" value="Unplaced"/>
</dbReference>
<dbReference type="AlphaFoldDB" id="A0A6J1DLA4"/>
<feature type="transmembrane region" description="Helical" evidence="6">
    <location>
        <begin position="255"/>
        <end position="274"/>
    </location>
</feature>
<dbReference type="Gene3D" id="1.20.1540.10">
    <property type="entry name" value="Rhomboid-like"/>
    <property type="match status" value="1"/>
</dbReference>
<dbReference type="InterPro" id="IPR050925">
    <property type="entry name" value="Rhomboid_protease_S54"/>
</dbReference>
<dbReference type="OrthoDB" id="418595at2759"/>
<reference evidence="9" key="1">
    <citation type="submission" date="2025-08" db="UniProtKB">
        <authorList>
            <consortium name="RefSeq"/>
        </authorList>
    </citation>
    <scope>IDENTIFICATION</scope>
    <source>
        <strain evidence="9">OHB3-1</strain>
    </source>
</reference>
<evidence type="ECO:0000256" key="1">
    <source>
        <dbReference type="ARBA" id="ARBA00004141"/>
    </source>
</evidence>
<dbReference type="InterPro" id="IPR035952">
    <property type="entry name" value="Rhomboid-like_sf"/>
</dbReference>
<feature type="transmembrane region" description="Helical" evidence="6">
    <location>
        <begin position="199"/>
        <end position="218"/>
    </location>
</feature>
<dbReference type="PANTHER" id="PTHR43731">
    <property type="entry name" value="RHOMBOID PROTEASE"/>
    <property type="match status" value="1"/>
</dbReference>
<gene>
    <name evidence="9" type="primary">LOC111022178</name>
</gene>
<keyword evidence="3 6" id="KW-0812">Transmembrane</keyword>
<evidence type="ECO:0000313" key="9">
    <source>
        <dbReference type="RefSeq" id="XP_022155035.1"/>
    </source>
</evidence>
<comment type="similarity">
    <text evidence="2">Belongs to the peptidase S54 family.</text>
</comment>
<dbReference type="GeneID" id="111022178"/>
<sequence length="447" mass="50007">MAVVPTIYYARYHNDSINPIQIIFGSNKLAYNVCACSPVLKNPPSILNRKQWPEISSYGPSAISITAETRKSRRGFEPHAWECSSTNEKQLRSLGSYFGRLKGGGNKRKFDSLEKIEVLDTGQFTAKKELQLLDDYFEKVDKDKDLHNHTLSAFDEQNEGKLFFTSSPFEDQEENTPIRHERLNDTISTTVQEDEISDLYLISSLVSVNIAVFLFEIASPVKNSELQLFSLPSVYGAKINELILVGEWWRLVTPMFLHSGVFHVGLSCWALLTFGRQVCREYGPFTFFLIYVLGGVSGNFTSFLHTPEPTVGGTGPVFAMIGAWLSYQFQNKGVIAKDVLDNMFLKAIIAAVISSILSNIGPIDEWTHTGAAFSGMVYGFLTPPIVEVDDSSSSSPSSRRGQQEGIKLVRKYADPCKSFAFFALFILVFFSLPFFIQPPPTTFPLNL</sequence>
<evidence type="ECO:0000256" key="2">
    <source>
        <dbReference type="ARBA" id="ARBA00009045"/>
    </source>
</evidence>
<comment type="subcellular location">
    <subcellularLocation>
        <location evidence="1">Membrane</location>
        <topology evidence="1">Multi-pass membrane protein</topology>
    </subcellularLocation>
</comment>
<evidence type="ECO:0000256" key="4">
    <source>
        <dbReference type="ARBA" id="ARBA00022989"/>
    </source>
</evidence>
<proteinExistence type="inferred from homology"/>
<dbReference type="PANTHER" id="PTHR43731:SF30">
    <property type="entry name" value="RHOMBOID-LIKE PROTEIN 9, CHLOROPLASTIC"/>
    <property type="match status" value="1"/>
</dbReference>
<evidence type="ECO:0000256" key="5">
    <source>
        <dbReference type="ARBA" id="ARBA00023136"/>
    </source>
</evidence>
<name>A0A6J1DLA4_MOMCH</name>
<protein>
    <submittedName>
        <fullName evidence="9">RHOMBOID-like protein 9, chloroplastic</fullName>
    </submittedName>
</protein>
<dbReference type="RefSeq" id="XP_022155035.1">
    <property type="nucleotide sequence ID" value="XM_022299343.1"/>
</dbReference>
<organism evidence="8 9">
    <name type="scientific">Momordica charantia</name>
    <name type="common">Bitter gourd</name>
    <name type="synonym">Balsam pear</name>
    <dbReference type="NCBI Taxonomy" id="3673"/>
    <lineage>
        <taxon>Eukaryota</taxon>
        <taxon>Viridiplantae</taxon>
        <taxon>Streptophyta</taxon>
        <taxon>Embryophyta</taxon>
        <taxon>Tracheophyta</taxon>
        <taxon>Spermatophyta</taxon>
        <taxon>Magnoliopsida</taxon>
        <taxon>eudicotyledons</taxon>
        <taxon>Gunneridae</taxon>
        <taxon>Pentapetalae</taxon>
        <taxon>rosids</taxon>
        <taxon>fabids</taxon>
        <taxon>Cucurbitales</taxon>
        <taxon>Cucurbitaceae</taxon>
        <taxon>Momordiceae</taxon>
        <taxon>Momordica</taxon>
    </lineage>
</organism>
<dbReference type="Pfam" id="PF01694">
    <property type="entry name" value="Rhomboid"/>
    <property type="match status" value="1"/>
</dbReference>
<evidence type="ECO:0000313" key="8">
    <source>
        <dbReference type="Proteomes" id="UP000504603"/>
    </source>
</evidence>
<keyword evidence="4 6" id="KW-1133">Transmembrane helix</keyword>
<feature type="domain" description="Peptidase S54 rhomboid" evidence="7">
    <location>
        <begin position="246"/>
        <end position="382"/>
    </location>
</feature>
<dbReference type="InterPro" id="IPR022764">
    <property type="entry name" value="Peptidase_S54_rhomboid_dom"/>
</dbReference>
<dbReference type="SUPFAM" id="SSF144091">
    <property type="entry name" value="Rhomboid-like"/>
    <property type="match status" value="1"/>
</dbReference>
<evidence type="ECO:0000256" key="6">
    <source>
        <dbReference type="SAM" id="Phobius"/>
    </source>
</evidence>
<keyword evidence="8" id="KW-1185">Reference proteome</keyword>
<evidence type="ECO:0000256" key="3">
    <source>
        <dbReference type="ARBA" id="ARBA00022692"/>
    </source>
</evidence>
<feature type="transmembrane region" description="Helical" evidence="6">
    <location>
        <begin position="286"/>
        <end position="304"/>
    </location>
</feature>